<dbReference type="SUPFAM" id="SSF56300">
    <property type="entry name" value="Metallo-dependent phosphatases"/>
    <property type="match status" value="1"/>
</dbReference>
<dbReference type="PANTHER" id="PTHR42850:SF4">
    <property type="entry name" value="ZINC-DEPENDENT ENDOPOLYPHOSPHATASE"/>
    <property type="match status" value="1"/>
</dbReference>
<protein>
    <submittedName>
        <fullName evidence="2">Serine/threonine-protein phosphatase 1</fullName>
        <ecNumber evidence="2">3.1.3.16</ecNumber>
    </submittedName>
</protein>
<dbReference type="GO" id="GO:0004722">
    <property type="term" value="F:protein serine/threonine phosphatase activity"/>
    <property type="evidence" value="ECO:0007669"/>
    <property type="project" value="UniProtKB-EC"/>
</dbReference>
<sequence>MSERLIAIGDIHGCRVALDRLIDELNPTSRDIIVALGDYVDRGPDSRGVIDSLIELRNRTQVVGLLGNHEEMMLEVVRGGEPPHGWLKHGGVETLDSYGFDGGLDFLPDAHIDFFDSLGDYFEFEDFFFTHAAYDPDTPLEHQPTEMLRWYSLNDGFPAPHLSGKTGIVGHTAMRDGEILDVGHLVCIDTYCYGGGWLTAIDLYSRRVWQVAQDGRVRREQTQM</sequence>
<dbReference type="InterPro" id="IPR050126">
    <property type="entry name" value="Ap4A_hydrolase"/>
</dbReference>
<feature type="domain" description="Calcineurin-like phosphoesterase" evidence="1">
    <location>
        <begin position="4"/>
        <end position="134"/>
    </location>
</feature>
<reference evidence="2 3" key="1">
    <citation type="submission" date="2019-02" db="EMBL/GenBank/DDBJ databases">
        <title>Deep-cultivation of Planctomycetes and their phenomic and genomic characterization uncovers novel biology.</title>
        <authorList>
            <person name="Wiegand S."/>
            <person name="Jogler M."/>
            <person name="Boedeker C."/>
            <person name="Pinto D."/>
            <person name="Vollmers J."/>
            <person name="Rivas-Marin E."/>
            <person name="Kohn T."/>
            <person name="Peeters S.H."/>
            <person name="Heuer A."/>
            <person name="Rast P."/>
            <person name="Oberbeckmann S."/>
            <person name="Bunk B."/>
            <person name="Jeske O."/>
            <person name="Meyerdierks A."/>
            <person name="Storesund J.E."/>
            <person name="Kallscheuer N."/>
            <person name="Luecker S."/>
            <person name="Lage O.M."/>
            <person name="Pohl T."/>
            <person name="Merkel B.J."/>
            <person name="Hornburger P."/>
            <person name="Mueller R.-W."/>
            <person name="Bruemmer F."/>
            <person name="Labrenz M."/>
            <person name="Spormann A.M."/>
            <person name="Op Den Camp H."/>
            <person name="Overmann J."/>
            <person name="Amann R."/>
            <person name="Jetten M.S.M."/>
            <person name="Mascher T."/>
            <person name="Medema M.H."/>
            <person name="Devos D.P."/>
            <person name="Kaster A.-K."/>
            <person name="Ovreas L."/>
            <person name="Rohde M."/>
            <person name="Galperin M.Y."/>
            <person name="Jogler C."/>
        </authorList>
    </citation>
    <scope>NUCLEOTIDE SEQUENCE [LARGE SCALE GENOMIC DNA]</scope>
    <source>
        <strain evidence="2 3">Poly41</strain>
    </source>
</reference>
<dbReference type="GO" id="GO:0005737">
    <property type="term" value="C:cytoplasm"/>
    <property type="evidence" value="ECO:0007669"/>
    <property type="project" value="TreeGrafter"/>
</dbReference>
<dbReference type="EC" id="3.1.3.16" evidence="2"/>
<organism evidence="2 3">
    <name type="scientific">Novipirellula artificiosorum</name>
    <dbReference type="NCBI Taxonomy" id="2528016"/>
    <lineage>
        <taxon>Bacteria</taxon>
        <taxon>Pseudomonadati</taxon>
        <taxon>Planctomycetota</taxon>
        <taxon>Planctomycetia</taxon>
        <taxon>Pirellulales</taxon>
        <taxon>Pirellulaceae</taxon>
        <taxon>Novipirellula</taxon>
    </lineage>
</organism>
<dbReference type="InterPro" id="IPR029052">
    <property type="entry name" value="Metallo-depent_PP-like"/>
</dbReference>
<dbReference type="GO" id="GO:0110154">
    <property type="term" value="P:RNA decapping"/>
    <property type="evidence" value="ECO:0007669"/>
    <property type="project" value="TreeGrafter"/>
</dbReference>
<gene>
    <name evidence="2" type="primary">pphA_3</name>
    <name evidence="2" type="ORF">Poly41_32070</name>
</gene>
<evidence type="ECO:0000259" key="1">
    <source>
        <dbReference type="Pfam" id="PF00149"/>
    </source>
</evidence>
<dbReference type="AlphaFoldDB" id="A0A5C6DJS6"/>
<dbReference type="Pfam" id="PF00149">
    <property type="entry name" value="Metallophos"/>
    <property type="match status" value="1"/>
</dbReference>
<name>A0A5C6DJS6_9BACT</name>
<dbReference type="InterPro" id="IPR004843">
    <property type="entry name" value="Calcineurin-like_PHP"/>
</dbReference>
<evidence type="ECO:0000313" key="3">
    <source>
        <dbReference type="Proteomes" id="UP000319143"/>
    </source>
</evidence>
<dbReference type="RefSeq" id="WP_146527308.1">
    <property type="nucleotide sequence ID" value="NZ_SJPV01000005.1"/>
</dbReference>
<dbReference type="Proteomes" id="UP000319143">
    <property type="component" value="Unassembled WGS sequence"/>
</dbReference>
<dbReference type="OrthoDB" id="384253at2"/>
<accession>A0A5C6DJS6</accession>
<keyword evidence="3" id="KW-1185">Reference proteome</keyword>
<evidence type="ECO:0000313" key="2">
    <source>
        <dbReference type="EMBL" id="TWU37080.1"/>
    </source>
</evidence>
<dbReference type="Gene3D" id="3.60.21.10">
    <property type="match status" value="1"/>
</dbReference>
<dbReference type="EMBL" id="SJPV01000005">
    <property type="protein sequence ID" value="TWU37080.1"/>
    <property type="molecule type" value="Genomic_DNA"/>
</dbReference>
<dbReference type="CDD" id="cd00144">
    <property type="entry name" value="MPP_PPP_family"/>
    <property type="match status" value="1"/>
</dbReference>
<dbReference type="PANTHER" id="PTHR42850">
    <property type="entry name" value="METALLOPHOSPHOESTERASE"/>
    <property type="match status" value="1"/>
</dbReference>
<keyword evidence="2" id="KW-0378">Hydrolase</keyword>
<proteinExistence type="predicted"/>
<dbReference type="GO" id="GO:0008803">
    <property type="term" value="F:bis(5'-nucleosyl)-tetraphosphatase (symmetrical) activity"/>
    <property type="evidence" value="ECO:0007669"/>
    <property type="project" value="TreeGrafter"/>
</dbReference>
<comment type="caution">
    <text evidence="2">The sequence shown here is derived from an EMBL/GenBank/DDBJ whole genome shotgun (WGS) entry which is preliminary data.</text>
</comment>